<dbReference type="Proteomes" id="UP001501676">
    <property type="component" value="Unassembled WGS sequence"/>
</dbReference>
<dbReference type="Pfam" id="PF00535">
    <property type="entry name" value="Glycos_transf_2"/>
    <property type="match status" value="1"/>
</dbReference>
<accession>A0ABP6TBY5</accession>
<feature type="domain" description="Glycosyltransferase 2-like" evidence="2">
    <location>
        <begin position="18"/>
        <end position="173"/>
    </location>
</feature>
<protein>
    <recommendedName>
        <fullName evidence="2">Glycosyltransferase 2-like domain-containing protein</fullName>
    </recommendedName>
</protein>
<name>A0ABP6TBY5_9ACTN</name>
<comment type="caution">
    <text evidence="3">The sequence shown here is derived from an EMBL/GenBank/DDBJ whole genome shotgun (WGS) entry which is preliminary data.</text>
</comment>
<dbReference type="CDD" id="cd04179">
    <property type="entry name" value="DPM_DPG-synthase_like"/>
    <property type="match status" value="1"/>
</dbReference>
<evidence type="ECO:0000313" key="4">
    <source>
        <dbReference type="Proteomes" id="UP001501676"/>
    </source>
</evidence>
<proteinExistence type="inferred from homology"/>
<dbReference type="PANTHER" id="PTHR48090:SF7">
    <property type="entry name" value="RFBJ PROTEIN"/>
    <property type="match status" value="1"/>
</dbReference>
<evidence type="ECO:0000313" key="3">
    <source>
        <dbReference type="EMBL" id="GAA3398747.1"/>
    </source>
</evidence>
<organism evidence="3 4">
    <name type="scientific">Cryptosporangium minutisporangium</name>
    <dbReference type="NCBI Taxonomy" id="113569"/>
    <lineage>
        <taxon>Bacteria</taxon>
        <taxon>Bacillati</taxon>
        <taxon>Actinomycetota</taxon>
        <taxon>Actinomycetes</taxon>
        <taxon>Cryptosporangiales</taxon>
        <taxon>Cryptosporangiaceae</taxon>
        <taxon>Cryptosporangium</taxon>
    </lineage>
</organism>
<sequence length="283" mass="30853">MFQKAAKLTERPTRHTISVVIPTMNEARNIPIVLGALPHYIDEVVLVDADSVDGTVEAALAVRPDTRVVRQTRRGKGNALAAGFEAATGDYVVMIDADGSMDPAEIEAFVAELDNGADYVKGSRFVTGGGSDDISRLRQVGNWGLNTLTNVLFRTHYTDLCYGYNAFRRSAIRSFGLASAHTAEARWGDGFEVETLINIRVARSRMVIAEVPSFEYDRLHGESNLRTFRDGWRVLVTIVRERFSRGLPVRAASTTNAQVVPVPVDAPVVTPLAPTPARLQGAA</sequence>
<comment type="similarity">
    <text evidence="1">Belongs to the glycosyltransferase 2 family.</text>
</comment>
<keyword evidence="4" id="KW-1185">Reference proteome</keyword>
<dbReference type="InterPro" id="IPR050256">
    <property type="entry name" value="Glycosyltransferase_2"/>
</dbReference>
<evidence type="ECO:0000256" key="1">
    <source>
        <dbReference type="ARBA" id="ARBA00006739"/>
    </source>
</evidence>
<dbReference type="InterPro" id="IPR001173">
    <property type="entry name" value="Glyco_trans_2-like"/>
</dbReference>
<evidence type="ECO:0000259" key="2">
    <source>
        <dbReference type="Pfam" id="PF00535"/>
    </source>
</evidence>
<reference evidence="4" key="1">
    <citation type="journal article" date="2019" name="Int. J. Syst. Evol. Microbiol.">
        <title>The Global Catalogue of Microorganisms (GCM) 10K type strain sequencing project: providing services to taxonomists for standard genome sequencing and annotation.</title>
        <authorList>
            <consortium name="The Broad Institute Genomics Platform"/>
            <consortium name="The Broad Institute Genome Sequencing Center for Infectious Disease"/>
            <person name="Wu L."/>
            <person name="Ma J."/>
        </authorList>
    </citation>
    <scope>NUCLEOTIDE SEQUENCE [LARGE SCALE GENOMIC DNA]</scope>
    <source>
        <strain evidence="4">JCM 9458</strain>
    </source>
</reference>
<dbReference type="SUPFAM" id="SSF53448">
    <property type="entry name" value="Nucleotide-diphospho-sugar transferases"/>
    <property type="match status" value="1"/>
</dbReference>
<gene>
    <name evidence="3" type="ORF">GCM10020369_83080</name>
</gene>
<dbReference type="EMBL" id="BAAAYN010000094">
    <property type="protein sequence ID" value="GAA3398747.1"/>
    <property type="molecule type" value="Genomic_DNA"/>
</dbReference>
<dbReference type="RefSeq" id="WP_345733863.1">
    <property type="nucleotide sequence ID" value="NZ_BAAAYN010000094.1"/>
</dbReference>
<dbReference type="PANTHER" id="PTHR48090">
    <property type="entry name" value="UNDECAPRENYL-PHOSPHATE 4-DEOXY-4-FORMAMIDO-L-ARABINOSE TRANSFERASE-RELATED"/>
    <property type="match status" value="1"/>
</dbReference>
<dbReference type="InterPro" id="IPR029044">
    <property type="entry name" value="Nucleotide-diphossugar_trans"/>
</dbReference>
<dbReference type="Gene3D" id="3.90.550.10">
    <property type="entry name" value="Spore Coat Polysaccharide Biosynthesis Protein SpsA, Chain A"/>
    <property type="match status" value="1"/>
</dbReference>